<name>A0AA39ZRY5_9PEZI</name>
<reference evidence="2" key="1">
    <citation type="submission" date="2023-06" db="EMBL/GenBank/DDBJ databases">
        <title>Genome-scale phylogeny and comparative genomics of the fungal order Sordariales.</title>
        <authorList>
            <consortium name="Lawrence Berkeley National Laboratory"/>
            <person name="Hensen N."/>
            <person name="Bonometti L."/>
            <person name="Westerberg I."/>
            <person name="Brannstrom I.O."/>
            <person name="Guillou S."/>
            <person name="Cros-Aarteil S."/>
            <person name="Calhoun S."/>
            <person name="Haridas S."/>
            <person name="Kuo A."/>
            <person name="Mondo S."/>
            <person name="Pangilinan J."/>
            <person name="Riley R."/>
            <person name="Labutti K."/>
            <person name="Andreopoulos B."/>
            <person name="Lipzen A."/>
            <person name="Chen C."/>
            <person name="Yanf M."/>
            <person name="Daum C."/>
            <person name="Ng V."/>
            <person name="Clum A."/>
            <person name="Steindorff A."/>
            <person name="Ohm R."/>
            <person name="Martin F."/>
            <person name="Silar P."/>
            <person name="Natvig D."/>
            <person name="Lalanne C."/>
            <person name="Gautier V."/>
            <person name="Ament-Velasquez S.L."/>
            <person name="Kruys A."/>
            <person name="Hutchinson M.I."/>
            <person name="Powell A.J."/>
            <person name="Barry K."/>
            <person name="Miller A.N."/>
            <person name="Grigoriev I.V."/>
            <person name="Debuchy R."/>
            <person name="Gladieux P."/>
            <person name="Thoren M.H."/>
            <person name="Johannesson H."/>
        </authorList>
    </citation>
    <scope>NUCLEOTIDE SEQUENCE</scope>
    <source>
        <strain evidence="2">CBS 540.89</strain>
    </source>
</reference>
<dbReference type="Proteomes" id="UP001172159">
    <property type="component" value="Unassembled WGS sequence"/>
</dbReference>
<organism evidence="2 3">
    <name type="scientific">Apiosordaria backusii</name>
    <dbReference type="NCBI Taxonomy" id="314023"/>
    <lineage>
        <taxon>Eukaryota</taxon>
        <taxon>Fungi</taxon>
        <taxon>Dikarya</taxon>
        <taxon>Ascomycota</taxon>
        <taxon>Pezizomycotina</taxon>
        <taxon>Sordariomycetes</taxon>
        <taxon>Sordariomycetidae</taxon>
        <taxon>Sordariales</taxon>
        <taxon>Lasiosphaeriaceae</taxon>
        <taxon>Apiosordaria</taxon>
    </lineage>
</organism>
<keyword evidence="3" id="KW-1185">Reference proteome</keyword>
<proteinExistence type="predicted"/>
<sequence>MVFGTLMATLALWLAIPAALAVTSREMSVTASPTLPSTVTRSSNIEIQPYVTWNQAANQDVVCPEQIGGELWYCWDHWCRGEDVTKPGHCYKINPMGYQCQCKPMPRPDGNDASMTTLTTKGTLWGTPTDVTLTYALETLAAYTPLRKHKITTLYNPFPMTTTATSTTTTANVGLGSPAETVVAVIAAGGTIWMLLEGWIGPAEAIMAELGPGDLEEGDDPACPVDYDHNCADPLCLGQLRGMCTVGDSINCPCIQCPDKADLFCDVEECSGVSGQCTKPGWAECACTYRPCPGDTSDGAPKCDDAKKCGGPAGEGPVLSWTCKGLDDGSHADKRLYQECVCQPYDGPEPLVVDASESDINATINILRYLPAFTEDSWPIDTTLKVANSSCSLSSPQVLRIHNATADIITGLDTFYEPFCDENHGRLISEALVDARLSNLTLVDNINWGADRTPVWFSVRPWDDRPASHKCDIIQGFDNFTLNAAECKSAFALAASNCDPDNAYYSKGGSMPGYCLVYEIVTEETYDELSPPWSTVYTEEKLPQCGDDHKPRGGDDGIGLKRDFWGCMATKFCSDPTNFDGTNHKYSTKDFQWELGCNRWENLEQPDNITATPYYPQSKYGNDYTFTYQAKNLTDPGCDKSRCQNSFNHFMYSSCGVSSPTYDEMVPSGSIKELFGCGEFEYTIEPPETFDVSCTLNETDYPNTPEYLQPSEFKMTEVEQLIDDFCFGNNTYIPHPLPAGREDPTYPQLTRQVGGEKGPFVRLEQVFAVDRAGGALDPEISTACLYPNPVNNSHYGGDRCVKIFTAAINQCNGGDGNAEIPGAWAFEHEDPNGCVVYTISAFYWHKRGGKYVAGLDDLFIGVYTAASQLWRRAMSWLG</sequence>
<evidence type="ECO:0000313" key="2">
    <source>
        <dbReference type="EMBL" id="KAK0702522.1"/>
    </source>
</evidence>
<dbReference type="EMBL" id="JAUKTV010000025">
    <property type="protein sequence ID" value="KAK0702522.1"/>
    <property type="molecule type" value="Genomic_DNA"/>
</dbReference>
<dbReference type="AlphaFoldDB" id="A0AA39ZRY5"/>
<protein>
    <recommendedName>
        <fullName evidence="4">C-type lectin domain-containing protein</fullName>
    </recommendedName>
</protein>
<evidence type="ECO:0000256" key="1">
    <source>
        <dbReference type="SAM" id="SignalP"/>
    </source>
</evidence>
<gene>
    <name evidence="2" type="ORF">B0T21DRAFT_431828</name>
</gene>
<feature type="signal peptide" evidence="1">
    <location>
        <begin position="1"/>
        <end position="21"/>
    </location>
</feature>
<comment type="caution">
    <text evidence="2">The sequence shown here is derived from an EMBL/GenBank/DDBJ whole genome shotgun (WGS) entry which is preliminary data.</text>
</comment>
<keyword evidence="1" id="KW-0732">Signal</keyword>
<evidence type="ECO:0008006" key="4">
    <source>
        <dbReference type="Google" id="ProtNLM"/>
    </source>
</evidence>
<evidence type="ECO:0000313" key="3">
    <source>
        <dbReference type="Proteomes" id="UP001172159"/>
    </source>
</evidence>
<accession>A0AA39ZRY5</accession>
<feature type="chain" id="PRO_5041436555" description="C-type lectin domain-containing protein" evidence="1">
    <location>
        <begin position="22"/>
        <end position="878"/>
    </location>
</feature>